<reference evidence="2 3" key="1">
    <citation type="submission" date="2016-06" db="EMBL/GenBank/DDBJ databases">
        <title>Genome of Rhinopithecus bieti.</title>
        <authorList>
            <person name="Wu"/>
            <person name="C.-I. and Zhang"/>
            <person name="Y."/>
        </authorList>
    </citation>
    <scope>NUCLEOTIDE SEQUENCE</scope>
</reference>
<dbReference type="Ensembl" id="ENSRBIT00000036909.1">
    <property type="protein sequence ID" value="ENSRBIP00000013154.1"/>
    <property type="gene ID" value="ENSRBIG00000030575.1"/>
</dbReference>
<dbReference type="Proteomes" id="UP000233180">
    <property type="component" value="Unassembled WGS sequence"/>
</dbReference>
<sequence length="73" mass="8135">MGLLLLHPSFGFNSVLGKKCFSPSYLMAQRKQTHSRTKKSQRRKATGPKSTANITPLPCLRRTGPIKVRLLPS</sequence>
<organism evidence="2 3">
    <name type="scientific">Rhinopithecus bieti</name>
    <name type="common">Black snub-nosed monkey</name>
    <name type="synonym">Pygathrix bieti</name>
    <dbReference type="NCBI Taxonomy" id="61621"/>
    <lineage>
        <taxon>Eukaryota</taxon>
        <taxon>Metazoa</taxon>
        <taxon>Chordata</taxon>
        <taxon>Craniata</taxon>
        <taxon>Vertebrata</taxon>
        <taxon>Euteleostomi</taxon>
        <taxon>Mammalia</taxon>
        <taxon>Eutheria</taxon>
        <taxon>Euarchontoglires</taxon>
        <taxon>Primates</taxon>
        <taxon>Haplorrhini</taxon>
        <taxon>Catarrhini</taxon>
        <taxon>Cercopithecidae</taxon>
        <taxon>Colobinae</taxon>
        <taxon>Rhinopithecus</taxon>
    </lineage>
</organism>
<accession>A0A2K6KPF9</accession>
<dbReference type="AlphaFoldDB" id="A0A2K6KPF9"/>
<feature type="region of interest" description="Disordered" evidence="1">
    <location>
        <begin position="29"/>
        <end position="58"/>
    </location>
</feature>
<evidence type="ECO:0000313" key="2">
    <source>
        <dbReference type="Ensembl" id="ENSRBIP00000013154.1"/>
    </source>
</evidence>
<feature type="compositionally biased region" description="Basic residues" evidence="1">
    <location>
        <begin position="31"/>
        <end position="46"/>
    </location>
</feature>
<name>A0A2K6KPF9_RHIBE</name>
<dbReference type="OMA" id="SYLMAQR"/>
<reference evidence="2" key="2">
    <citation type="submission" date="2025-08" db="UniProtKB">
        <authorList>
            <consortium name="Ensembl"/>
        </authorList>
    </citation>
    <scope>IDENTIFICATION</scope>
</reference>
<keyword evidence="3" id="KW-1185">Reference proteome</keyword>
<reference evidence="2" key="3">
    <citation type="submission" date="2025-09" db="UniProtKB">
        <authorList>
            <consortium name="Ensembl"/>
        </authorList>
    </citation>
    <scope>IDENTIFICATION</scope>
</reference>
<dbReference type="GeneTree" id="ENSGT00910000147515"/>
<proteinExistence type="predicted"/>
<protein>
    <submittedName>
        <fullName evidence="2">Uncharacterized protein</fullName>
    </submittedName>
</protein>
<evidence type="ECO:0000256" key="1">
    <source>
        <dbReference type="SAM" id="MobiDB-lite"/>
    </source>
</evidence>
<evidence type="ECO:0000313" key="3">
    <source>
        <dbReference type="Proteomes" id="UP000233180"/>
    </source>
</evidence>